<keyword evidence="2" id="KW-0808">Transferase</keyword>
<proteinExistence type="predicted"/>
<organism evidence="2">
    <name type="scientific">human gut metagenome</name>
    <dbReference type="NCBI Taxonomy" id="408170"/>
    <lineage>
        <taxon>unclassified sequences</taxon>
        <taxon>metagenomes</taxon>
        <taxon>organismal metagenomes</taxon>
    </lineage>
</organism>
<dbReference type="CDD" id="cd02028">
    <property type="entry name" value="UMPK_like"/>
    <property type="match status" value="1"/>
</dbReference>
<dbReference type="SUPFAM" id="SSF52540">
    <property type="entry name" value="P-loop containing nucleoside triphosphate hydrolases"/>
    <property type="match status" value="1"/>
</dbReference>
<keyword evidence="2" id="KW-0418">Kinase</keyword>
<dbReference type="InterPro" id="IPR006083">
    <property type="entry name" value="PRK/URK"/>
</dbReference>
<dbReference type="GO" id="GO:0005524">
    <property type="term" value="F:ATP binding"/>
    <property type="evidence" value="ECO:0007669"/>
    <property type="project" value="InterPro"/>
</dbReference>
<evidence type="ECO:0000313" key="2">
    <source>
        <dbReference type="EMBL" id="EKC47559.1"/>
    </source>
</evidence>
<dbReference type="SUPFAM" id="SSF55186">
    <property type="entry name" value="ThrRS/AlaRS common domain"/>
    <property type="match status" value="1"/>
</dbReference>
<dbReference type="InterPro" id="IPR018163">
    <property type="entry name" value="Thr/Ala-tRNA-synth_IIc_edit"/>
</dbReference>
<dbReference type="EMBL" id="AJWZ01010747">
    <property type="protein sequence ID" value="EKC47559.1"/>
    <property type="molecule type" value="Genomic_DNA"/>
</dbReference>
<dbReference type="GO" id="GO:0016301">
    <property type="term" value="F:kinase activity"/>
    <property type="evidence" value="ECO:0007669"/>
    <property type="project" value="UniProtKB-KW"/>
</dbReference>
<dbReference type="InterPro" id="IPR012675">
    <property type="entry name" value="Beta-grasp_dom_sf"/>
</dbReference>
<accession>K1RW91</accession>
<name>K1RW91_9ZZZZ</name>
<dbReference type="Gene3D" id="3.40.50.300">
    <property type="entry name" value="P-loop containing nucleotide triphosphate hydrolases"/>
    <property type="match status" value="1"/>
</dbReference>
<dbReference type="PANTHER" id="PTHR10285">
    <property type="entry name" value="URIDINE KINASE"/>
    <property type="match status" value="1"/>
</dbReference>
<dbReference type="InterPro" id="IPR027417">
    <property type="entry name" value="P-loop_NTPase"/>
</dbReference>
<comment type="caution">
    <text evidence="2">The sequence shown here is derived from an EMBL/GenBank/DDBJ whole genome shotgun (WGS) entry which is preliminary data.</text>
</comment>
<evidence type="ECO:0000259" key="1">
    <source>
        <dbReference type="Pfam" id="PF00485"/>
    </source>
</evidence>
<dbReference type="Gene3D" id="3.30.980.10">
    <property type="entry name" value="Threonyl-trna Synthetase, Chain A, domain 2"/>
    <property type="match status" value="1"/>
</dbReference>
<gene>
    <name evidence="2" type="ORF">OBE_15629</name>
</gene>
<dbReference type="Gene3D" id="3.10.20.30">
    <property type="match status" value="1"/>
</dbReference>
<protein>
    <submittedName>
        <fullName evidence="2">Phosphoribulokinase / Uridine kinase family protein</fullName>
    </submittedName>
</protein>
<reference evidence="2" key="1">
    <citation type="journal article" date="2013" name="Environ. Microbiol.">
        <title>Microbiota from the distal guts of lean and obese adolescents exhibit partial functional redundancy besides clear differences in community structure.</title>
        <authorList>
            <person name="Ferrer M."/>
            <person name="Ruiz A."/>
            <person name="Lanza F."/>
            <person name="Haange S.B."/>
            <person name="Oberbach A."/>
            <person name="Till H."/>
            <person name="Bargiela R."/>
            <person name="Campoy C."/>
            <person name="Segura M.T."/>
            <person name="Richter M."/>
            <person name="von Bergen M."/>
            <person name="Seifert J."/>
            <person name="Suarez A."/>
        </authorList>
    </citation>
    <scope>NUCLEOTIDE SEQUENCE</scope>
</reference>
<sequence length="548" mass="63535">MDNIKITINDKEFYVKRKTTLAEIANEFQSNYHHPILIAKVNNTLKELNYEITKPKNIEFLDLTSREGNKIHVNALIFILVVSIKELYGAKYDIRVQHSIDKGLYIETNFEITEKRLNDIKEKMNKIIAEERPITKLNVDRLEARDYFSKIGDKAKVNILKYTTNTYITLYKLGEYYDYFYTKMPINTKQVPEFDLTYLQNNGLVLRFPTVYINNQIKDYENHPNMFRVFNECHAWGELMHIKNAADLNALVSTGKVEELIRISETKQSNELLQLAEKIYNNKDLKIVLLAGPSSSGKTTTSKKLCMFLRSFGVNPAVISMDDYFVEREETPLNEEGKPDYECLEAVDLKLFDNQIEKILKGEEVFTPTYNFLTGNKEYNNKIKLGNSDVLVIEGIHALDKRVLTNISKNKIFRIYISALTELNIDNHNYISTTDNRLLRRIIRDNKTRGHGVQRTISTWPDVRSGEEKYIFPYQDNADYTFNSALIYEIGVLKTYAEPLLYAVDPSDSCYEEAKRLINFLGFFLPIPADAIPKDSILREFVGGSFFK</sequence>
<dbReference type="AlphaFoldDB" id="K1RW91"/>
<feature type="domain" description="Phosphoribulokinase/uridine kinase" evidence="1">
    <location>
        <begin position="288"/>
        <end position="484"/>
    </location>
</feature>
<dbReference type="Pfam" id="PF00485">
    <property type="entry name" value="PRK"/>
    <property type="match status" value="1"/>
</dbReference>